<evidence type="ECO:0000313" key="2">
    <source>
        <dbReference type="EMBL" id="KAF2681825.1"/>
    </source>
</evidence>
<evidence type="ECO:0000313" key="3">
    <source>
        <dbReference type="Proteomes" id="UP000799291"/>
    </source>
</evidence>
<gene>
    <name evidence="2" type="ORF">K458DRAFT_74301</name>
</gene>
<proteinExistence type="predicted"/>
<accession>A0A6G1IUI6</accession>
<reference evidence="2" key="1">
    <citation type="journal article" date="2020" name="Stud. Mycol.">
        <title>101 Dothideomycetes genomes: a test case for predicting lifestyles and emergence of pathogens.</title>
        <authorList>
            <person name="Haridas S."/>
            <person name="Albert R."/>
            <person name="Binder M."/>
            <person name="Bloem J."/>
            <person name="Labutti K."/>
            <person name="Salamov A."/>
            <person name="Andreopoulos B."/>
            <person name="Baker S."/>
            <person name="Barry K."/>
            <person name="Bills G."/>
            <person name="Bluhm B."/>
            <person name="Cannon C."/>
            <person name="Castanera R."/>
            <person name="Culley D."/>
            <person name="Daum C."/>
            <person name="Ezra D."/>
            <person name="Gonzalez J."/>
            <person name="Henrissat B."/>
            <person name="Kuo A."/>
            <person name="Liang C."/>
            <person name="Lipzen A."/>
            <person name="Lutzoni F."/>
            <person name="Magnuson J."/>
            <person name="Mondo S."/>
            <person name="Nolan M."/>
            <person name="Ohm R."/>
            <person name="Pangilinan J."/>
            <person name="Park H.-J."/>
            <person name="Ramirez L."/>
            <person name="Alfaro M."/>
            <person name="Sun H."/>
            <person name="Tritt A."/>
            <person name="Yoshinaga Y."/>
            <person name="Zwiers L.-H."/>
            <person name="Turgeon B."/>
            <person name="Goodwin S."/>
            <person name="Spatafora J."/>
            <person name="Crous P."/>
            <person name="Grigoriev I."/>
        </authorList>
    </citation>
    <scope>NUCLEOTIDE SEQUENCE</scope>
    <source>
        <strain evidence="2">CBS 122367</strain>
    </source>
</reference>
<feature type="compositionally biased region" description="Basic and acidic residues" evidence="1">
    <location>
        <begin position="25"/>
        <end position="62"/>
    </location>
</feature>
<organism evidence="2 3">
    <name type="scientific">Lentithecium fluviatile CBS 122367</name>
    <dbReference type="NCBI Taxonomy" id="1168545"/>
    <lineage>
        <taxon>Eukaryota</taxon>
        <taxon>Fungi</taxon>
        <taxon>Dikarya</taxon>
        <taxon>Ascomycota</taxon>
        <taxon>Pezizomycotina</taxon>
        <taxon>Dothideomycetes</taxon>
        <taxon>Pleosporomycetidae</taxon>
        <taxon>Pleosporales</taxon>
        <taxon>Massarineae</taxon>
        <taxon>Lentitheciaceae</taxon>
        <taxon>Lentithecium</taxon>
    </lineage>
</organism>
<dbReference type="OrthoDB" id="10660715at2759"/>
<feature type="compositionally biased region" description="Low complexity" evidence="1">
    <location>
        <begin position="9"/>
        <end position="20"/>
    </location>
</feature>
<protein>
    <submittedName>
        <fullName evidence="2">Uncharacterized protein</fullName>
    </submittedName>
</protein>
<name>A0A6G1IUI6_9PLEO</name>
<dbReference type="EMBL" id="MU005589">
    <property type="protein sequence ID" value="KAF2681825.1"/>
    <property type="molecule type" value="Genomic_DNA"/>
</dbReference>
<dbReference type="AlphaFoldDB" id="A0A6G1IUI6"/>
<keyword evidence="3" id="KW-1185">Reference proteome</keyword>
<feature type="compositionally biased region" description="Pro residues" evidence="1">
    <location>
        <begin position="74"/>
        <end position="95"/>
    </location>
</feature>
<sequence length="158" mass="17625">MSATQDITSFSGFGSWMSSFTPQESDDRKEAEELDGTRPEPDHSVFVHELPADYAHDPKELDANANPVDVKAPYPQPIPPPAPQPRPRPQPSPVPPHRKRVSVQRLPVYQEMPDPISTIQVHGLQKVGASGRFTDTIRISRYGHLFDINTAVRTKVPQ</sequence>
<dbReference type="Proteomes" id="UP000799291">
    <property type="component" value="Unassembled WGS sequence"/>
</dbReference>
<feature type="region of interest" description="Disordered" evidence="1">
    <location>
        <begin position="1"/>
        <end position="101"/>
    </location>
</feature>
<evidence type="ECO:0000256" key="1">
    <source>
        <dbReference type="SAM" id="MobiDB-lite"/>
    </source>
</evidence>